<keyword evidence="8" id="KW-1185">Reference proteome</keyword>
<accession>A0ABP9HZK3</accession>
<dbReference type="Gene3D" id="1.10.600.10">
    <property type="entry name" value="Farnesyl Diphosphate Synthase"/>
    <property type="match status" value="1"/>
</dbReference>
<evidence type="ECO:0000256" key="5">
    <source>
        <dbReference type="ARBA" id="ARBA00022842"/>
    </source>
</evidence>
<dbReference type="PROSITE" id="PS00444">
    <property type="entry name" value="POLYPRENYL_SYNTHASE_2"/>
    <property type="match status" value="1"/>
</dbReference>
<evidence type="ECO:0000313" key="8">
    <source>
        <dbReference type="Proteomes" id="UP001501195"/>
    </source>
</evidence>
<comment type="cofactor">
    <cofactor evidence="1">
        <name>Mg(2+)</name>
        <dbReference type="ChEBI" id="CHEBI:18420"/>
    </cofactor>
</comment>
<reference evidence="8" key="1">
    <citation type="journal article" date="2019" name="Int. J. Syst. Evol. Microbiol.">
        <title>The Global Catalogue of Microorganisms (GCM) 10K type strain sequencing project: providing services to taxonomists for standard genome sequencing and annotation.</title>
        <authorList>
            <consortium name="The Broad Institute Genomics Platform"/>
            <consortium name="The Broad Institute Genome Sequencing Center for Infectious Disease"/>
            <person name="Wu L."/>
            <person name="Ma J."/>
        </authorList>
    </citation>
    <scope>NUCLEOTIDE SEQUENCE [LARGE SCALE GENOMIC DNA]</scope>
    <source>
        <strain evidence="8">JCM 18126</strain>
    </source>
</reference>
<dbReference type="PANTHER" id="PTHR12001:SF85">
    <property type="entry name" value="SHORT CHAIN ISOPRENYL DIPHOSPHATE SYNTHASE"/>
    <property type="match status" value="1"/>
</dbReference>
<dbReference type="SFLD" id="SFLDG01017">
    <property type="entry name" value="Polyprenyl_Transferase_Like"/>
    <property type="match status" value="1"/>
</dbReference>
<evidence type="ECO:0000256" key="3">
    <source>
        <dbReference type="ARBA" id="ARBA00022679"/>
    </source>
</evidence>
<dbReference type="InterPro" id="IPR033749">
    <property type="entry name" value="Polyprenyl_synt_CS"/>
</dbReference>
<evidence type="ECO:0000256" key="1">
    <source>
        <dbReference type="ARBA" id="ARBA00001946"/>
    </source>
</evidence>
<evidence type="ECO:0000313" key="7">
    <source>
        <dbReference type="EMBL" id="GAA4983328.1"/>
    </source>
</evidence>
<comment type="caution">
    <text evidence="7">The sequence shown here is derived from an EMBL/GenBank/DDBJ whole genome shotgun (WGS) entry which is preliminary data.</text>
</comment>
<evidence type="ECO:0000256" key="2">
    <source>
        <dbReference type="ARBA" id="ARBA00006706"/>
    </source>
</evidence>
<sequence>MQVVLDDFLDAQGRVLAEVGPDCAALLEGIRALLRGGKRLRPAFCYWGYRGAGGADGDGIVDVGAALELFQAAALIHDDLMDDSDTRRGLPAAHRRFASLHAGAGWAGSEERFGLAGAVLTGDLCLGWSDELFSAARLPAADVARARGVFSLMRTQLMGGQYLDVLEQAAAAVSDPAGAVDRARRVVRFKSAKYSVEHPLLLGARLAGAPEQLLASYSAVGLSLGEAFQLRDDVLGTFGDPEVTGKPAGDDLREGKRTLLVALALRSASPAQAATVQRLLGDPDLDADGVAALREVLVATGAAAAVEEHIARLVEEACEALDAAAVDETSRAALHGLLVAATSRQA</sequence>
<keyword evidence="3 6" id="KW-0808">Transferase</keyword>
<keyword evidence="5" id="KW-0460">Magnesium</keyword>
<dbReference type="InterPro" id="IPR000092">
    <property type="entry name" value="Polyprenyl_synt"/>
</dbReference>
<dbReference type="SUPFAM" id="SSF48576">
    <property type="entry name" value="Terpenoid synthases"/>
    <property type="match status" value="1"/>
</dbReference>
<proteinExistence type="inferred from homology"/>
<dbReference type="CDD" id="cd00685">
    <property type="entry name" value="Trans_IPPS_HT"/>
    <property type="match status" value="1"/>
</dbReference>
<dbReference type="InterPro" id="IPR008949">
    <property type="entry name" value="Isoprenoid_synthase_dom_sf"/>
</dbReference>
<dbReference type="Pfam" id="PF00348">
    <property type="entry name" value="polyprenyl_synt"/>
    <property type="match status" value="1"/>
</dbReference>
<organism evidence="7 8">
    <name type="scientific">Kineococcus glutinatus</name>
    <dbReference type="NCBI Taxonomy" id="1070872"/>
    <lineage>
        <taxon>Bacteria</taxon>
        <taxon>Bacillati</taxon>
        <taxon>Actinomycetota</taxon>
        <taxon>Actinomycetes</taxon>
        <taxon>Kineosporiales</taxon>
        <taxon>Kineosporiaceae</taxon>
        <taxon>Kineococcus</taxon>
    </lineage>
</organism>
<gene>
    <name evidence="7" type="ORF">GCM10023225_23460</name>
</gene>
<dbReference type="SFLD" id="SFLDS00005">
    <property type="entry name" value="Isoprenoid_Synthase_Type_I"/>
    <property type="match status" value="1"/>
</dbReference>
<name>A0ABP9HZK3_9ACTN</name>
<evidence type="ECO:0000256" key="6">
    <source>
        <dbReference type="RuleBase" id="RU004466"/>
    </source>
</evidence>
<dbReference type="Proteomes" id="UP001501195">
    <property type="component" value="Unassembled WGS sequence"/>
</dbReference>
<dbReference type="PANTHER" id="PTHR12001">
    <property type="entry name" value="GERANYLGERANYL PYROPHOSPHATE SYNTHASE"/>
    <property type="match status" value="1"/>
</dbReference>
<comment type="similarity">
    <text evidence="2 6">Belongs to the FPP/GGPP synthase family.</text>
</comment>
<dbReference type="EMBL" id="BAABIL010000354">
    <property type="protein sequence ID" value="GAA4983328.1"/>
    <property type="molecule type" value="Genomic_DNA"/>
</dbReference>
<keyword evidence="4" id="KW-0479">Metal-binding</keyword>
<dbReference type="PROSITE" id="PS00723">
    <property type="entry name" value="POLYPRENYL_SYNTHASE_1"/>
    <property type="match status" value="1"/>
</dbReference>
<protein>
    <submittedName>
        <fullName evidence="7">Polyprenyl synthetase family protein</fullName>
    </submittedName>
</protein>
<evidence type="ECO:0000256" key="4">
    <source>
        <dbReference type="ARBA" id="ARBA00022723"/>
    </source>
</evidence>